<evidence type="ECO:0000313" key="3">
    <source>
        <dbReference type="Proteomes" id="UP000283509"/>
    </source>
</evidence>
<evidence type="ECO:0000256" key="1">
    <source>
        <dbReference type="SAM" id="MobiDB-lite"/>
    </source>
</evidence>
<feature type="region of interest" description="Disordered" evidence="1">
    <location>
        <begin position="269"/>
        <end position="303"/>
    </location>
</feature>
<sequence>MAPRARVRGAPRPRCCPRDPHHQHSDTRQDKKEGKDTKSGQAPKTTTAKLKERWLLTRKTWRYMSDAGKKLFPEGVNPQKAEDIPKVEEHFQKINSRSRDFILVPKPPESPRSGRRRRKRLMSTASDTTDTADDYLDTDDEGGPRSAPVHGLECMKGAFLGHSLAMGGTPLMGAMGTAGVLGAMGTALPMGAHVGVPGSMKGAGPSGQCGAGATQGGGLPTSGYPGLPITAGLSRERLLSVGELRYELPPEVYHHLLRSNLLQWSQQDLTEEDEDEYDSGEQLEIDGSRMRSVGAQTDPHLDMSVQTDDDATAEDMVKVPETPPALESSGSGTSMLKKLWQRRESAAGGVIKGEALQQEGGAKKQASEKDKEAPPPKGVVAAKRMWAEKAAASGGTPITPPGTKPKQEKAQEKSKLKSVFKLGLKCDVDQQGGSSKKSVEKTKVGDPLPQFILAGFRISSPVEIIHQRRRSRRRVSKADSSDFSGSECSMPTSPRYSVTVTDDQGSRDLLVSEAEAFRLCQMGVHITFKRSSIDASVDTSEFEAEGAAGGFPPFQRSISALQASGHLSQMMYNIRGRPSHPQVNPCAGAAPGQGGHRGSQGLLQSFLPAVMQRSRASGSGHTSRLVAKKIWRARSKSQSRASAGTTSIWTPMVSTSSCSFCA</sequence>
<feature type="region of interest" description="Disordered" evidence="1">
    <location>
        <begin position="390"/>
        <end position="413"/>
    </location>
</feature>
<feature type="region of interest" description="Disordered" evidence="1">
    <location>
        <begin position="575"/>
        <end position="598"/>
    </location>
</feature>
<protein>
    <submittedName>
        <fullName evidence="2">Uncharacterized protein</fullName>
    </submittedName>
</protein>
<feature type="compositionally biased region" description="Basic and acidic residues" evidence="1">
    <location>
        <begin position="361"/>
        <end position="374"/>
    </location>
</feature>
<accession>A0A423T2B1</accession>
<feature type="compositionally biased region" description="Acidic residues" evidence="1">
    <location>
        <begin position="269"/>
        <end position="284"/>
    </location>
</feature>
<feature type="region of interest" description="Disordered" evidence="1">
    <location>
        <begin position="349"/>
        <end position="377"/>
    </location>
</feature>
<feature type="compositionally biased region" description="Acidic residues" evidence="1">
    <location>
        <begin position="130"/>
        <end position="141"/>
    </location>
</feature>
<name>A0A423T2B1_PENVA</name>
<keyword evidence="3" id="KW-1185">Reference proteome</keyword>
<dbReference type="Proteomes" id="UP000283509">
    <property type="component" value="Unassembled WGS sequence"/>
</dbReference>
<proteinExistence type="predicted"/>
<dbReference type="OrthoDB" id="10024839at2759"/>
<feature type="region of interest" description="Disordered" evidence="1">
    <location>
        <begin position="102"/>
        <end position="146"/>
    </location>
</feature>
<dbReference type="STRING" id="6689.A0A423T2B1"/>
<feature type="compositionally biased region" description="Basic residues" evidence="1">
    <location>
        <begin position="1"/>
        <end position="11"/>
    </location>
</feature>
<reference evidence="2 3" key="1">
    <citation type="submission" date="2018-04" db="EMBL/GenBank/DDBJ databases">
        <authorList>
            <person name="Zhang X."/>
            <person name="Yuan J."/>
            <person name="Li F."/>
            <person name="Xiang J."/>
        </authorList>
    </citation>
    <scope>NUCLEOTIDE SEQUENCE [LARGE SCALE GENOMIC DNA]</scope>
    <source>
        <tissue evidence="2">Muscle</tissue>
    </source>
</reference>
<evidence type="ECO:0000313" key="2">
    <source>
        <dbReference type="EMBL" id="ROT70624.1"/>
    </source>
</evidence>
<feature type="compositionally biased region" description="Polar residues" evidence="1">
    <location>
        <begin position="481"/>
        <end position="500"/>
    </location>
</feature>
<comment type="caution">
    <text evidence="2">The sequence shown here is derived from an EMBL/GenBank/DDBJ whole genome shotgun (WGS) entry which is preliminary data.</text>
</comment>
<gene>
    <name evidence="2" type="ORF">C7M84_011088</name>
</gene>
<feature type="region of interest" description="Disordered" evidence="1">
    <location>
        <begin position="469"/>
        <end position="500"/>
    </location>
</feature>
<feature type="region of interest" description="Disordered" evidence="1">
    <location>
        <begin position="1"/>
        <end position="51"/>
    </location>
</feature>
<dbReference type="AlphaFoldDB" id="A0A423T2B1"/>
<reference evidence="2 3" key="2">
    <citation type="submission" date="2019-01" db="EMBL/GenBank/DDBJ databases">
        <title>The decoding of complex shrimp genome reveals the adaptation for benthos swimmer, frequently molting mechanism and breeding impact on genome.</title>
        <authorList>
            <person name="Sun Y."/>
            <person name="Gao Y."/>
            <person name="Yu Y."/>
        </authorList>
    </citation>
    <scope>NUCLEOTIDE SEQUENCE [LARGE SCALE GENOMIC DNA]</scope>
    <source>
        <tissue evidence="2">Muscle</tissue>
    </source>
</reference>
<dbReference type="EMBL" id="QCYY01002404">
    <property type="protein sequence ID" value="ROT70624.1"/>
    <property type="molecule type" value="Genomic_DNA"/>
</dbReference>
<organism evidence="2 3">
    <name type="scientific">Penaeus vannamei</name>
    <name type="common">Whiteleg shrimp</name>
    <name type="synonym">Litopenaeus vannamei</name>
    <dbReference type="NCBI Taxonomy" id="6689"/>
    <lineage>
        <taxon>Eukaryota</taxon>
        <taxon>Metazoa</taxon>
        <taxon>Ecdysozoa</taxon>
        <taxon>Arthropoda</taxon>
        <taxon>Crustacea</taxon>
        <taxon>Multicrustacea</taxon>
        <taxon>Malacostraca</taxon>
        <taxon>Eumalacostraca</taxon>
        <taxon>Eucarida</taxon>
        <taxon>Decapoda</taxon>
        <taxon>Dendrobranchiata</taxon>
        <taxon>Penaeoidea</taxon>
        <taxon>Penaeidae</taxon>
        <taxon>Penaeus</taxon>
    </lineage>
</organism>
<feature type="compositionally biased region" description="Polar residues" evidence="1">
    <location>
        <begin position="39"/>
        <end position="48"/>
    </location>
</feature>
<feature type="compositionally biased region" description="Basic and acidic residues" evidence="1">
    <location>
        <begin position="16"/>
        <end position="38"/>
    </location>
</feature>